<comment type="caution">
    <text evidence="1">The sequence shown here is derived from an EMBL/GenBank/DDBJ whole genome shotgun (WGS) entry which is preliminary data.</text>
</comment>
<protein>
    <submittedName>
        <fullName evidence="1">Uncharacterized protein</fullName>
    </submittedName>
</protein>
<reference evidence="2" key="1">
    <citation type="journal article" date="2022" name="Mol. Ecol. Resour.">
        <title>The genomes of chicory, endive, great burdock and yacon provide insights into Asteraceae palaeo-polyploidization history and plant inulin production.</title>
        <authorList>
            <person name="Fan W."/>
            <person name="Wang S."/>
            <person name="Wang H."/>
            <person name="Wang A."/>
            <person name="Jiang F."/>
            <person name="Liu H."/>
            <person name="Zhao H."/>
            <person name="Xu D."/>
            <person name="Zhang Y."/>
        </authorList>
    </citation>
    <scope>NUCLEOTIDE SEQUENCE [LARGE SCALE GENOMIC DNA]</scope>
    <source>
        <strain evidence="2">cv. Niubang</strain>
    </source>
</reference>
<name>A0ACB9C5J8_ARCLA</name>
<gene>
    <name evidence="1" type="ORF">L6452_18222</name>
</gene>
<keyword evidence="2" id="KW-1185">Reference proteome</keyword>
<dbReference type="Proteomes" id="UP001055879">
    <property type="component" value="Linkage Group LG05"/>
</dbReference>
<evidence type="ECO:0000313" key="1">
    <source>
        <dbReference type="EMBL" id="KAI3729561.1"/>
    </source>
</evidence>
<organism evidence="1 2">
    <name type="scientific">Arctium lappa</name>
    <name type="common">Greater burdock</name>
    <name type="synonym">Lappa major</name>
    <dbReference type="NCBI Taxonomy" id="4217"/>
    <lineage>
        <taxon>Eukaryota</taxon>
        <taxon>Viridiplantae</taxon>
        <taxon>Streptophyta</taxon>
        <taxon>Embryophyta</taxon>
        <taxon>Tracheophyta</taxon>
        <taxon>Spermatophyta</taxon>
        <taxon>Magnoliopsida</taxon>
        <taxon>eudicotyledons</taxon>
        <taxon>Gunneridae</taxon>
        <taxon>Pentapetalae</taxon>
        <taxon>asterids</taxon>
        <taxon>campanulids</taxon>
        <taxon>Asterales</taxon>
        <taxon>Asteraceae</taxon>
        <taxon>Carduoideae</taxon>
        <taxon>Cardueae</taxon>
        <taxon>Arctiinae</taxon>
        <taxon>Arctium</taxon>
    </lineage>
</organism>
<reference evidence="1 2" key="2">
    <citation type="journal article" date="2022" name="Mol. Ecol. Resour.">
        <title>The genomes of chicory, endive, great burdock and yacon provide insights into Asteraceae paleo-polyploidization history and plant inulin production.</title>
        <authorList>
            <person name="Fan W."/>
            <person name="Wang S."/>
            <person name="Wang H."/>
            <person name="Wang A."/>
            <person name="Jiang F."/>
            <person name="Liu H."/>
            <person name="Zhao H."/>
            <person name="Xu D."/>
            <person name="Zhang Y."/>
        </authorList>
    </citation>
    <scope>NUCLEOTIDE SEQUENCE [LARGE SCALE GENOMIC DNA]</scope>
    <source>
        <strain evidence="2">cv. Niubang</strain>
    </source>
</reference>
<proteinExistence type="predicted"/>
<accession>A0ACB9C5J8</accession>
<evidence type="ECO:0000313" key="2">
    <source>
        <dbReference type="Proteomes" id="UP001055879"/>
    </source>
</evidence>
<sequence length="231" mass="26683">MHNDYQQNHLIHNKSNTDNHETVEVIAELNRILKEKFHYIQLKLEESFEQERDRFQKEKQELLSQIECLYSTKEENVSVKEKEYFQTEIKKLNSQLASLAADRLKEQLHKAEPQAKPSTLQSKSTHLFENSYPASDTSSCKAFMDSDLSKFDINPSLPSHVDFINEACEPPVKFYKGEYSTSAPQKPSVNNSSKSSKSKSKRRSQKKKKTGRSDTNCRSQCSAKQNNSNQR</sequence>
<dbReference type="EMBL" id="CM042051">
    <property type="protein sequence ID" value="KAI3729561.1"/>
    <property type="molecule type" value="Genomic_DNA"/>
</dbReference>